<feature type="chain" id="PRO_5002639495" description="SGNH hydrolase-type esterase domain-containing protein" evidence="1">
    <location>
        <begin position="20"/>
        <end position="640"/>
    </location>
</feature>
<proteinExistence type="predicted"/>
<evidence type="ECO:0000313" key="3">
    <source>
        <dbReference type="Proteomes" id="UP000000644"/>
    </source>
</evidence>
<keyword evidence="3" id="KW-1185">Reference proteome</keyword>
<dbReference type="OrthoDB" id="7583701at2"/>
<dbReference type="AlphaFoldDB" id="A1VWE1"/>
<evidence type="ECO:0000313" key="2">
    <source>
        <dbReference type="EMBL" id="ABM39969.1"/>
    </source>
</evidence>
<dbReference type="PROSITE" id="PS51257">
    <property type="entry name" value="PROKAR_LIPOPROTEIN"/>
    <property type="match status" value="1"/>
</dbReference>
<geneLocation type="plasmid" evidence="2 3">
    <name>pPNAP03</name>
</geneLocation>
<gene>
    <name evidence="2" type="ordered locus">Pnap_4905</name>
</gene>
<protein>
    <recommendedName>
        <fullName evidence="4">SGNH hydrolase-type esterase domain-containing protein</fullName>
    </recommendedName>
</protein>
<dbReference type="GO" id="GO:0016788">
    <property type="term" value="F:hydrolase activity, acting on ester bonds"/>
    <property type="evidence" value="ECO:0007669"/>
    <property type="project" value="UniProtKB-ARBA"/>
</dbReference>
<dbReference type="HOGENOM" id="CLU_397830_0_0_4"/>
<name>A1VWE1_POLNA</name>
<evidence type="ECO:0000256" key="1">
    <source>
        <dbReference type="SAM" id="SignalP"/>
    </source>
</evidence>
<dbReference type="EMBL" id="CP000532">
    <property type="protein sequence ID" value="ABM39969.1"/>
    <property type="molecule type" value="Genomic_DNA"/>
</dbReference>
<sequence length="640" mass="70894">MKKIVAALVSGLLCACAHAQIQWEVENRFPFFTKEAFRSLEDAVGDNPINLETRITQLKLRDQVNHLKESAWNPETGKHDAARILSPSVRISGRTAWLDPACEWSLTNSAGQSVQKVSGPCQVGPWLEATIGEPTTLSVRKPTGEQFEQAVLVKKRLVVAIGDSFASGEGNPDYSAKFEWSPDSSLLKRPAHTWMLNPNDIRKLKIVNAQWLDTKCHRSIMAWPSLYALQQALTNKDTVVQFASFACSGAEIMDGFYLPQKNTPGTAGTKLSPSREDKFLKFSQQEALARFLCPTNPVPTDLEVSRKIAQTYLNPYYNNNENDAKKVTMWKCAAPLKPDELLVLFGGNDTKFSGIVKYVFHPAKLAYNLPVVGFLMDKAIKLALTPVPPEDAKKYLQLLPENYGYLRAGLEGFVEQGKTKVRMLQYPDPASNDLAHNEAAKELRACQLRTGDANRPIQQMIASQLPGPFKNEGAWYGISPKKLTQIREQYVDPLRKLQLSSTSEFGWELVDSLPAFHNHGICGGTLECESAGENCRNSDRVRWAYFTDIQYVRAPNSCPMKNLLVFNPYDDQQGRGLRLANDAALVAARVAPNGSLYLDWVNNMAHPTAAAHARVASLVAGKPLVPAAPEPAQPWLACAN</sequence>
<accession>A1VWE1</accession>
<dbReference type="KEGG" id="pna:Pnap_4905"/>
<dbReference type="Proteomes" id="UP000000644">
    <property type="component" value="Plasmid pPNAP03"/>
</dbReference>
<dbReference type="SUPFAM" id="SSF52266">
    <property type="entry name" value="SGNH hydrolase"/>
    <property type="match status" value="2"/>
</dbReference>
<dbReference type="Gene3D" id="3.40.50.1110">
    <property type="entry name" value="SGNH hydrolase"/>
    <property type="match status" value="1"/>
</dbReference>
<keyword evidence="1" id="KW-0732">Signal</keyword>
<feature type="signal peptide" evidence="1">
    <location>
        <begin position="1"/>
        <end position="19"/>
    </location>
</feature>
<dbReference type="InterPro" id="IPR036514">
    <property type="entry name" value="SGNH_hydro_sf"/>
</dbReference>
<evidence type="ECO:0008006" key="4">
    <source>
        <dbReference type="Google" id="ProtNLM"/>
    </source>
</evidence>
<dbReference type="RefSeq" id="WP_011798340.1">
    <property type="nucleotide sequence ID" value="NC_008759.1"/>
</dbReference>
<organism evidence="2 3">
    <name type="scientific">Polaromonas naphthalenivorans (strain CJ2)</name>
    <dbReference type="NCBI Taxonomy" id="365044"/>
    <lineage>
        <taxon>Bacteria</taxon>
        <taxon>Pseudomonadati</taxon>
        <taxon>Pseudomonadota</taxon>
        <taxon>Betaproteobacteria</taxon>
        <taxon>Burkholderiales</taxon>
        <taxon>Comamonadaceae</taxon>
        <taxon>Polaromonas</taxon>
    </lineage>
</organism>
<keyword evidence="2" id="KW-0614">Plasmid</keyword>
<reference evidence="3" key="1">
    <citation type="journal article" date="2009" name="Environ. Microbiol.">
        <title>The genome of Polaromonas naphthalenivorans strain CJ2, isolated from coal tar-contaminated sediment, reveals physiological and metabolic versatility and evolution through extensive horizontal gene transfer.</title>
        <authorList>
            <person name="Yagi J.M."/>
            <person name="Sims D."/>
            <person name="Brettin T."/>
            <person name="Bruce D."/>
            <person name="Madsen E.L."/>
        </authorList>
    </citation>
    <scope>NUCLEOTIDE SEQUENCE [LARGE SCALE GENOMIC DNA]</scope>
    <source>
        <strain evidence="3">CJ2</strain>
        <plasmid evidence="3">Plasmid pPNAP03</plasmid>
    </source>
</reference>